<evidence type="ECO:0000313" key="3">
    <source>
        <dbReference type="Proteomes" id="UP001373714"/>
    </source>
</evidence>
<comment type="caution">
    <text evidence="2">The sequence shown here is derived from an EMBL/GenBank/DDBJ whole genome shotgun (WGS) entry which is preliminary data.</text>
</comment>
<name>A0AAV9V7W6_9PEZI</name>
<reference evidence="2 3" key="1">
    <citation type="submission" date="2019-10" db="EMBL/GenBank/DDBJ databases">
        <authorList>
            <person name="Palmer J.M."/>
        </authorList>
    </citation>
    <scope>NUCLEOTIDE SEQUENCE [LARGE SCALE GENOMIC DNA]</scope>
    <source>
        <strain evidence="2 3">TWF730</strain>
    </source>
</reference>
<gene>
    <name evidence="2" type="ORF">TWF730_007481</name>
</gene>
<feature type="region of interest" description="Disordered" evidence="1">
    <location>
        <begin position="319"/>
        <end position="345"/>
    </location>
</feature>
<organism evidence="2 3">
    <name type="scientific">Orbilia blumenaviensis</name>
    <dbReference type="NCBI Taxonomy" id="1796055"/>
    <lineage>
        <taxon>Eukaryota</taxon>
        <taxon>Fungi</taxon>
        <taxon>Dikarya</taxon>
        <taxon>Ascomycota</taxon>
        <taxon>Pezizomycotina</taxon>
        <taxon>Orbiliomycetes</taxon>
        <taxon>Orbiliales</taxon>
        <taxon>Orbiliaceae</taxon>
        <taxon>Orbilia</taxon>
    </lineage>
</organism>
<keyword evidence="3" id="KW-1185">Reference proteome</keyword>
<proteinExistence type="predicted"/>
<feature type="compositionally biased region" description="Basic and acidic residues" evidence="1">
    <location>
        <begin position="422"/>
        <end position="434"/>
    </location>
</feature>
<dbReference type="AlphaFoldDB" id="A0AAV9V7W6"/>
<feature type="region of interest" description="Disordered" evidence="1">
    <location>
        <begin position="421"/>
        <end position="440"/>
    </location>
</feature>
<protein>
    <submittedName>
        <fullName evidence="2">Uncharacterized protein</fullName>
    </submittedName>
</protein>
<sequence>MLHNTYEKPETSKPKNMSSFLRTATIIITSFGCIDYARAQGSNQTTLTIYETVQNTNTITSIIADCETWTRLPQCDQVTWPIIASNTSTSASAIIPISSSTVSTPATTSISAPQGGFVLEDSLFSLYFQFDDDTGRAVLADPGQDRLVALSLEENDENLLQNYRDPSEIVFARYNASENSLLGLESTYILSTLREIRYTADKNRELQDSDYVGEWVWNTETGQVELYQNGKRWLIYKIINTTGSPILPNRGLTKRGGFYNLYLLPADIAVSQDSVLQRAEFAANNANRYDTSGFSSLKTTSTLASLSVSASTSTSFSKTGTATISPTGGNPSTSISSSVSGSTSTTVPDAYDLITSLSLEGYCTSLLSYASPITTTTSISTSISTSYYALFTGPSTTSTSTKTVGDTTTTVFVTNTMTARRAQRDLDAGERSPEDELTSYPSNSIISACSRAVVSPTGMTTDVILSTDFSYVSEPTSSTIKSGVANDTTSSIVPIFTETIAAIGAYKLVHSDLSDHSGTYYGQYLTGIYDNTPGYTKASLTRPELNWMLLYFETVGSYALVRRYSYGDQSIQAILTWAGEGDFESITDVALYEFPLDNFLSQADRHAVYFHLNSTTLVLTPDNQNNPTSDPVFYICSDSMLIFFVDETKITTLDGYDEFAANEFCVNTGLTAVQGGF</sequence>
<accession>A0AAV9V7W6</accession>
<dbReference type="Proteomes" id="UP001373714">
    <property type="component" value="Unassembled WGS sequence"/>
</dbReference>
<evidence type="ECO:0000313" key="2">
    <source>
        <dbReference type="EMBL" id="KAK6358126.1"/>
    </source>
</evidence>
<evidence type="ECO:0000256" key="1">
    <source>
        <dbReference type="SAM" id="MobiDB-lite"/>
    </source>
</evidence>
<dbReference type="EMBL" id="JAVHNS010000004">
    <property type="protein sequence ID" value="KAK6358126.1"/>
    <property type="molecule type" value="Genomic_DNA"/>
</dbReference>